<gene>
    <name evidence="2" type="ORF">DIU31_031570</name>
    <name evidence="3" type="ORF">J3L21_29450</name>
</gene>
<dbReference type="RefSeq" id="WP_112653932.1">
    <property type="nucleotide sequence ID" value="NZ_CP043451.1"/>
</dbReference>
<evidence type="ECO:0000313" key="5">
    <source>
        <dbReference type="Proteomes" id="UP000663940"/>
    </source>
</evidence>
<reference evidence="3 5" key="2">
    <citation type="submission" date="2021-03" db="EMBL/GenBank/DDBJ databases">
        <title>Mucilaginibacter strains isolated from gold and copper mining confer multi heavy-metal resistance.</title>
        <authorList>
            <person name="Li Y."/>
        </authorList>
    </citation>
    <scope>NUCLEOTIDE SEQUENCE [LARGE SCALE GENOMIC DNA]</scope>
    <source>
        <strain evidence="3 5">P2-4</strain>
    </source>
</reference>
<keyword evidence="5" id="KW-1185">Reference proteome</keyword>
<organism evidence="2 4">
    <name type="scientific">Mucilaginibacter rubeus</name>
    <dbReference type="NCBI Taxonomy" id="2027860"/>
    <lineage>
        <taxon>Bacteria</taxon>
        <taxon>Pseudomonadati</taxon>
        <taxon>Bacteroidota</taxon>
        <taxon>Sphingobacteriia</taxon>
        <taxon>Sphingobacteriales</taxon>
        <taxon>Sphingobacteriaceae</taxon>
        <taxon>Mucilaginibacter</taxon>
    </lineage>
</organism>
<dbReference type="AlphaFoldDB" id="A0AAE6MLI2"/>
<evidence type="ECO:0008006" key="6">
    <source>
        <dbReference type="Google" id="ProtNLM"/>
    </source>
</evidence>
<evidence type="ECO:0000313" key="4">
    <source>
        <dbReference type="Proteomes" id="UP000250557"/>
    </source>
</evidence>
<evidence type="ECO:0000256" key="1">
    <source>
        <dbReference type="SAM" id="Phobius"/>
    </source>
</evidence>
<keyword evidence="1" id="KW-0472">Membrane</keyword>
<accession>A0AAE6MLI2</accession>
<sequence>MKISDMVNRVNIPEAYPRNPIARLWGGVCPIILMALLCLFLQANGQPPDNARHFKGYQSADNLKQTQIYTTQDSAFDQRPKHKSPYLMADKFRLSYAMAAFPVRTTLRSDGRLSWINYGLQLGFDFRFYRQLFIQFEGSKNFGTNRTYYSQYGLHLGYDIELTQQPKAFLLTPFVGYNFFRYDQRNTGLKGNANYLIGGIRYSLEINRRLSVYASTGLSNLKLQGDPLLYPTDISAAVGFMVKL</sequence>
<dbReference type="Proteomes" id="UP000663940">
    <property type="component" value="Chromosome"/>
</dbReference>
<dbReference type="Proteomes" id="UP000250557">
    <property type="component" value="Chromosome"/>
</dbReference>
<evidence type="ECO:0000313" key="2">
    <source>
        <dbReference type="EMBL" id="QEM07820.1"/>
    </source>
</evidence>
<evidence type="ECO:0000313" key="3">
    <source>
        <dbReference type="EMBL" id="QTE49611.1"/>
    </source>
</evidence>
<feature type="transmembrane region" description="Helical" evidence="1">
    <location>
        <begin position="21"/>
        <end position="43"/>
    </location>
</feature>
<name>A0AAE6MLI2_9SPHI</name>
<keyword evidence="1" id="KW-0812">Transmembrane</keyword>
<dbReference type="EMBL" id="CP071880">
    <property type="protein sequence ID" value="QTE49611.1"/>
    <property type="molecule type" value="Genomic_DNA"/>
</dbReference>
<keyword evidence="1" id="KW-1133">Transmembrane helix</keyword>
<reference evidence="2 4" key="1">
    <citation type="submission" date="2019-08" db="EMBL/GenBank/DDBJ databases">
        <title>Comparative genome analysis confer to the adaptation heavy metal polluted environment.</title>
        <authorList>
            <person name="Li Y."/>
        </authorList>
    </citation>
    <scope>NUCLEOTIDE SEQUENCE [LARGE SCALE GENOMIC DNA]</scope>
    <source>
        <strain evidence="2 4">P2</strain>
    </source>
</reference>
<protein>
    <recommendedName>
        <fullName evidence="6">DUF481 domain-containing protein</fullName>
    </recommendedName>
</protein>
<dbReference type="EMBL" id="CP043451">
    <property type="protein sequence ID" value="QEM07820.1"/>
    <property type="molecule type" value="Genomic_DNA"/>
</dbReference>
<proteinExistence type="predicted"/>